<proteinExistence type="predicted"/>
<sequence>MNKSSKNQICLSVKLGIGSLILSALFFNANVLAENNEKKRARALTSEALIIDTKKGDIAEVMELTSSYLPSGAVTELTTQLVLNGSLTQGALLRGKLPSGSVVWLNNKRINILLSGDFVFGFGRDAALTQKLEWQLPGQTSRNQKNLKLAKREYNIQRIEGVASKYVSPPKEVLARIRNDNVQIATARATSSELTAFTKALILPAKGLVSGVYGSQRVFNGEPKRPHYGLDIAGPVGTAVKAPLDGVVTLAHADMYYSGGTLIIDHGLGVSSTFIHLSLLDVKLGDVVTQGQKIAEMGATGRVTGPHLDWRINWFKERLDPALLVDLTDAEQ</sequence>
<dbReference type="PANTHER" id="PTHR21666">
    <property type="entry name" value="PEPTIDASE-RELATED"/>
    <property type="match status" value="1"/>
</dbReference>
<organism evidence="2 3">
    <name type="scientific">Brumicola pallidula DSM 14239 = ACAM 615</name>
    <dbReference type="NCBI Taxonomy" id="1121922"/>
    <lineage>
        <taxon>Bacteria</taxon>
        <taxon>Pseudomonadati</taxon>
        <taxon>Pseudomonadota</taxon>
        <taxon>Gammaproteobacteria</taxon>
        <taxon>Alteromonadales</taxon>
        <taxon>Alteromonadaceae</taxon>
        <taxon>Brumicola</taxon>
    </lineage>
</organism>
<dbReference type="Proteomes" id="UP000006251">
    <property type="component" value="Unassembled WGS sequence"/>
</dbReference>
<dbReference type="EMBL" id="BAEQ01000023">
    <property type="protein sequence ID" value="GAC28171.1"/>
    <property type="molecule type" value="Genomic_DNA"/>
</dbReference>
<dbReference type="AlphaFoldDB" id="K6YVY5"/>
<gene>
    <name evidence="2" type="ORF">GPAL_1298</name>
</gene>
<accession>K6YVY5</accession>
<evidence type="ECO:0000259" key="1">
    <source>
        <dbReference type="Pfam" id="PF01551"/>
    </source>
</evidence>
<dbReference type="STRING" id="1121922.GCA_000428905_00612"/>
<dbReference type="InterPro" id="IPR016047">
    <property type="entry name" value="M23ase_b-sheet_dom"/>
</dbReference>
<dbReference type="InterPro" id="IPR050570">
    <property type="entry name" value="Cell_wall_metabolism_enzyme"/>
</dbReference>
<dbReference type="CDD" id="cd12797">
    <property type="entry name" value="M23_peptidase"/>
    <property type="match status" value="1"/>
</dbReference>
<evidence type="ECO:0000313" key="2">
    <source>
        <dbReference type="EMBL" id="GAC28171.1"/>
    </source>
</evidence>
<dbReference type="InterPro" id="IPR011055">
    <property type="entry name" value="Dup_hybrid_motif"/>
</dbReference>
<evidence type="ECO:0000313" key="3">
    <source>
        <dbReference type="Proteomes" id="UP000006251"/>
    </source>
</evidence>
<dbReference type="FunFam" id="2.70.70.10:FF:000019">
    <property type="entry name" value="M23 family peptidase"/>
    <property type="match status" value="1"/>
</dbReference>
<dbReference type="SUPFAM" id="SSF51261">
    <property type="entry name" value="Duplicated hybrid motif"/>
    <property type="match status" value="1"/>
</dbReference>
<reference evidence="3" key="1">
    <citation type="journal article" date="2014" name="Environ. Microbiol.">
        <title>Comparative genomics of the marine bacterial genus Glaciecola reveals the high degree of genomic diversity and genomic characteristic for cold adaptation.</title>
        <authorList>
            <person name="Qin Q.L."/>
            <person name="Xie B.B."/>
            <person name="Yu Y."/>
            <person name="Shu Y.L."/>
            <person name="Rong J.C."/>
            <person name="Zhang Y.J."/>
            <person name="Zhao D.L."/>
            <person name="Chen X.L."/>
            <person name="Zhang X.Y."/>
            <person name="Chen B."/>
            <person name="Zhou B.C."/>
            <person name="Zhang Y.Z."/>
        </authorList>
    </citation>
    <scope>NUCLEOTIDE SEQUENCE [LARGE SCALE GENOMIC DNA]</scope>
    <source>
        <strain evidence="3">ACAM 615</strain>
    </source>
</reference>
<feature type="domain" description="M23ase beta-sheet core" evidence="1">
    <location>
        <begin position="226"/>
        <end position="321"/>
    </location>
</feature>
<dbReference type="GO" id="GO:0004222">
    <property type="term" value="F:metalloendopeptidase activity"/>
    <property type="evidence" value="ECO:0007669"/>
    <property type="project" value="TreeGrafter"/>
</dbReference>
<dbReference type="OrthoDB" id="9805070at2"/>
<comment type="caution">
    <text evidence="2">The sequence shown here is derived from an EMBL/GenBank/DDBJ whole genome shotgun (WGS) entry which is preliminary data.</text>
</comment>
<dbReference type="PANTHER" id="PTHR21666:SF285">
    <property type="entry name" value="M23 FAMILY METALLOPEPTIDASE"/>
    <property type="match status" value="1"/>
</dbReference>
<dbReference type="Gene3D" id="2.70.70.10">
    <property type="entry name" value="Glucose Permease (Domain IIA)"/>
    <property type="match status" value="1"/>
</dbReference>
<keyword evidence="3" id="KW-1185">Reference proteome</keyword>
<name>K6YVY5_9ALTE</name>
<dbReference type="Pfam" id="PF01551">
    <property type="entry name" value="Peptidase_M23"/>
    <property type="match status" value="1"/>
</dbReference>
<protein>
    <submittedName>
        <fullName evidence="2">M24/M37 family peptidase</fullName>
    </submittedName>
</protein>